<dbReference type="EMBL" id="PNIK01000004">
    <property type="protein sequence ID" value="PMP69168.1"/>
    <property type="molecule type" value="Genomic_DNA"/>
</dbReference>
<name>A0A2N7PQF0_9BACT</name>
<dbReference type="AlphaFoldDB" id="A0A2N7PQF0"/>
<dbReference type="InterPro" id="IPR036412">
    <property type="entry name" value="HAD-like_sf"/>
</dbReference>
<sequence>MLEIEIPGRTRITLKYLVSDFTGTLSVDGNLVPGVKEKLNLISQFLEIYILTADTFGKVKEALKEVKVKIHFLDPGNEDIQKENFVKALGSEYVIALGNGKNDRKMVKIAKIGVAVMLEEGCAVETLLNSDILVKSPLDALDLILNPKRLIAVLRS</sequence>
<gene>
    <name evidence="1" type="ORF">C0190_00340</name>
</gene>
<accession>A0A2N7PQF0</accession>
<organism evidence="1 2">
    <name type="scientific">Thermodesulfobacterium geofontis</name>
    <dbReference type="NCBI Taxonomy" id="1295609"/>
    <lineage>
        <taxon>Bacteria</taxon>
        <taxon>Pseudomonadati</taxon>
        <taxon>Thermodesulfobacteriota</taxon>
        <taxon>Thermodesulfobacteria</taxon>
        <taxon>Thermodesulfobacteriales</taxon>
        <taxon>Thermodesulfobacteriaceae</taxon>
        <taxon>Thermodesulfobacterium</taxon>
    </lineage>
</organism>
<dbReference type="InterPro" id="IPR023214">
    <property type="entry name" value="HAD_sf"/>
</dbReference>
<protein>
    <submittedName>
        <fullName evidence="1">ATPase P</fullName>
    </submittedName>
</protein>
<evidence type="ECO:0000313" key="2">
    <source>
        <dbReference type="Proteomes" id="UP000235460"/>
    </source>
</evidence>
<evidence type="ECO:0000313" key="1">
    <source>
        <dbReference type="EMBL" id="PMP69168.1"/>
    </source>
</evidence>
<dbReference type="Proteomes" id="UP000235460">
    <property type="component" value="Unassembled WGS sequence"/>
</dbReference>
<proteinExistence type="predicted"/>
<reference evidence="1 2" key="1">
    <citation type="submission" date="2018-01" db="EMBL/GenBank/DDBJ databases">
        <title>Metagenomic assembled genomes from two thermal pools in the Uzon Caldera, Kamchatka, Russia.</title>
        <authorList>
            <person name="Wilkins L."/>
            <person name="Ettinger C."/>
        </authorList>
    </citation>
    <scope>NUCLEOTIDE SEQUENCE [LARGE SCALE GENOMIC DNA]</scope>
    <source>
        <strain evidence="1">ZAV-08</strain>
    </source>
</reference>
<dbReference type="SUPFAM" id="SSF56784">
    <property type="entry name" value="HAD-like"/>
    <property type="match status" value="1"/>
</dbReference>
<dbReference type="Gene3D" id="3.40.50.1000">
    <property type="entry name" value="HAD superfamily/HAD-like"/>
    <property type="match status" value="1"/>
</dbReference>
<comment type="caution">
    <text evidence="1">The sequence shown here is derived from an EMBL/GenBank/DDBJ whole genome shotgun (WGS) entry which is preliminary data.</text>
</comment>